<comment type="caution">
    <text evidence="4">The sequence shown here is derived from an EMBL/GenBank/DDBJ whole genome shotgun (WGS) entry which is preliminary data.</text>
</comment>
<dbReference type="InterPro" id="IPR005754">
    <property type="entry name" value="Sortase"/>
</dbReference>
<keyword evidence="1" id="KW-0378">Hydrolase</keyword>
<keyword evidence="3" id="KW-0812">Transmembrane</keyword>
<dbReference type="EMBL" id="LSZW01000060">
    <property type="protein sequence ID" value="KXK65649.1"/>
    <property type="molecule type" value="Genomic_DNA"/>
</dbReference>
<dbReference type="Pfam" id="PF04203">
    <property type="entry name" value="Sortase"/>
    <property type="match status" value="1"/>
</dbReference>
<feature type="active site" description="Proton donor/acceptor" evidence="2">
    <location>
        <position position="144"/>
    </location>
</feature>
<evidence type="ECO:0000256" key="3">
    <source>
        <dbReference type="SAM" id="Phobius"/>
    </source>
</evidence>
<dbReference type="InterPro" id="IPR009835">
    <property type="entry name" value="SrtB"/>
</dbReference>
<organism evidence="4 5">
    <name type="scientific">Christensenella minuta</name>
    <dbReference type="NCBI Taxonomy" id="626937"/>
    <lineage>
        <taxon>Bacteria</taxon>
        <taxon>Bacillati</taxon>
        <taxon>Bacillota</taxon>
        <taxon>Clostridia</taxon>
        <taxon>Christensenellales</taxon>
        <taxon>Christensenellaceae</taxon>
        <taxon>Christensenella</taxon>
    </lineage>
</organism>
<proteinExistence type="predicted"/>
<dbReference type="STRING" id="626937.HMPREF3293_01573"/>
<dbReference type="Proteomes" id="UP000070366">
    <property type="component" value="Unassembled WGS sequence"/>
</dbReference>
<keyword evidence="3" id="KW-1133">Transmembrane helix</keyword>
<evidence type="ECO:0000313" key="5">
    <source>
        <dbReference type="Proteomes" id="UP000070366"/>
    </source>
</evidence>
<protein>
    <submittedName>
        <fullName evidence="4">Sortase, SrtB family</fullName>
    </submittedName>
</protein>
<dbReference type="OrthoDB" id="9806013at2"/>
<keyword evidence="3" id="KW-0472">Membrane</keyword>
<dbReference type="CDD" id="cd05826">
    <property type="entry name" value="Sortase_B"/>
    <property type="match status" value="1"/>
</dbReference>
<dbReference type="SUPFAM" id="SSF63817">
    <property type="entry name" value="Sortase"/>
    <property type="match status" value="1"/>
</dbReference>
<reference evidence="4 5" key="1">
    <citation type="submission" date="2016-02" db="EMBL/GenBank/DDBJ databases">
        <authorList>
            <person name="Wen L."/>
            <person name="He K."/>
            <person name="Yang H."/>
        </authorList>
    </citation>
    <scope>NUCLEOTIDE SEQUENCE [LARGE SCALE GENOMIC DNA]</scope>
    <source>
        <strain evidence="4 5">DSM 22607</strain>
    </source>
</reference>
<keyword evidence="5" id="KW-1185">Reference proteome</keyword>
<dbReference type="GO" id="GO:0016787">
    <property type="term" value="F:hydrolase activity"/>
    <property type="evidence" value="ECO:0007669"/>
    <property type="project" value="UniProtKB-KW"/>
</dbReference>
<dbReference type="NCBIfam" id="TIGR03064">
    <property type="entry name" value="sortase_srtB"/>
    <property type="match status" value="1"/>
</dbReference>
<dbReference type="KEGG" id="cmiu:B1H56_10750"/>
<dbReference type="InterPro" id="IPR023365">
    <property type="entry name" value="Sortase_dom-sf"/>
</dbReference>
<dbReference type="Gene3D" id="2.40.260.10">
    <property type="entry name" value="Sortase"/>
    <property type="match status" value="1"/>
</dbReference>
<dbReference type="PROSITE" id="PS51257">
    <property type="entry name" value="PROKAR_LIPOPROTEIN"/>
    <property type="match status" value="1"/>
</dbReference>
<gene>
    <name evidence="4" type="ORF">HMPREF3293_01573</name>
</gene>
<evidence type="ECO:0000256" key="1">
    <source>
        <dbReference type="ARBA" id="ARBA00022801"/>
    </source>
</evidence>
<sequence length="254" mass="28152">MARHERKSKKGAWLWIGIIACICVMLYAGAAIYTQTKEYAQGDQLYGSLQDAVVKQDAETGQISAEDAAAGRIDVAELRRISGGAVAWIYSEDTVIDYPVMQGTDNSYYLTHLYDGTDNKVGAIFLDYRNSADFSDKNSVLYGHHMKSGKMFASLEGYKDQDYYNGHPHLFLYTQGRTYRIDLFAGYVVDGTANDIEFNPDDEALQSFAAEAKSKSTFSSDVTVGAGDRIVTMVTCTYDFKNARYAVVGKLSEI</sequence>
<evidence type="ECO:0000313" key="4">
    <source>
        <dbReference type="EMBL" id="KXK65649.1"/>
    </source>
</evidence>
<dbReference type="AlphaFoldDB" id="A0A136Q4R7"/>
<evidence type="ECO:0000256" key="2">
    <source>
        <dbReference type="PIRSR" id="PIRSR605754-1"/>
    </source>
</evidence>
<accession>A0A136Q4R7</accession>
<feature type="active site" description="Acyl-thioester intermediate" evidence="2">
    <location>
        <position position="236"/>
    </location>
</feature>
<feature type="transmembrane region" description="Helical" evidence="3">
    <location>
        <begin position="12"/>
        <end position="33"/>
    </location>
</feature>
<name>A0A136Q4R7_9FIRM</name>
<dbReference type="RefSeq" id="WP_066739862.1">
    <property type="nucleotide sequence ID" value="NZ_CABMOF010000002.1"/>
</dbReference>